<feature type="signal peptide" evidence="1">
    <location>
        <begin position="1"/>
        <end position="21"/>
    </location>
</feature>
<dbReference type="AlphaFoldDB" id="A0A7C5H9H4"/>
<dbReference type="SUPFAM" id="SSF52821">
    <property type="entry name" value="Rhodanese/Cell cycle control phosphatase"/>
    <property type="match status" value="1"/>
</dbReference>
<gene>
    <name evidence="3" type="ORF">ENL01_00300</name>
</gene>
<dbReference type="PROSITE" id="PS50206">
    <property type="entry name" value="RHODANESE_3"/>
    <property type="match status" value="1"/>
</dbReference>
<dbReference type="EMBL" id="DRSK01000017">
    <property type="protein sequence ID" value="HHE07372.1"/>
    <property type="molecule type" value="Genomic_DNA"/>
</dbReference>
<proteinExistence type="predicted"/>
<evidence type="ECO:0000313" key="3">
    <source>
        <dbReference type="EMBL" id="HHE07372.1"/>
    </source>
</evidence>
<accession>A0A7C5H9H4</accession>
<dbReference type="Proteomes" id="UP000886059">
    <property type="component" value="Unassembled WGS sequence"/>
</dbReference>
<reference evidence="3" key="1">
    <citation type="journal article" date="2020" name="mSystems">
        <title>Genome- and Community-Level Interaction Insights into Carbon Utilization and Element Cycling Functions of Hydrothermarchaeota in Hydrothermal Sediment.</title>
        <authorList>
            <person name="Zhou Z."/>
            <person name="Liu Y."/>
            <person name="Xu W."/>
            <person name="Pan J."/>
            <person name="Luo Z.H."/>
            <person name="Li M."/>
        </authorList>
    </citation>
    <scope>NUCLEOTIDE SEQUENCE [LARGE SCALE GENOMIC DNA]</scope>
    <source>
        <strain evidence="3">HyVt-628</strain>
    </source>
</reference>
<comment type="caution">
    <text evidence="3">The sequence shown here is derived from an EMBL/GenBank/DDBJ whole genome shotgun (WGS) entry which is preliminary data.</text>
</comment>
<dbReference type="InterPro" id="IPR036873">
    <property type="entry name" value="Rhodanese-like_dom_sf"/>
</dbReference>
<organism evidence="3">
    <name type="scientific">Chlorobaculum parvum</name>
    <dbReference type="NCBI Taxonomy" id="274539"/>
    <lineage>
        <taxon>Bacteria</taxon>
        <taxon>Pseudomonadati</taxon>
        <taxon>Chlorobiota</taxon>
        <taxon>Chlorobiia</taxon>
        <taxon>Chlorobiales</taxon>
        <taxon>Chlorobiaceae</taxon>
        <taxon>Chlorobaculum</taxon>
    </lineage>
</organism>
<dbReference type="InterPro" id="IPR001763">
    <property type="entry name" value="Rhodanese-like_dom"/>
</dbReference>
<dbReference type="InterPro" id="IPR052367">
    <property type="entry name" value="Thiosulfate_ST/Rhodanese-like"/>
</dbReference>
<keyword evidence="1" id="KW-0732">Signal</keyword>
<dbReference type="Gene3D" id="3.40.250.10">
    <property type="entry name" value="Rhodanese-like domain"/>
    <property type="match status" value="1"/>
</dbReference>
<evidence type="ECO:0000259" key="2">
    <source>
        <dbReference type="PROSITE" id="PS50206"/>
    </source>
</evidence>
<dbReference type="SMART" id="SM00450">
    <property type="entry name" value="RHOD"/>
    <property type="match status" value="1"/>
</dbReference>
<feature type="domain" description="Rhodanese" evidence="2">
    <location>
        <begin position="53"/>
        <end position="169"/>
    </location>
</feature>
<protein>
    <submittedName>
        <fullName evidence="3">Sulfurtransferase</fullName>
    </submittedName>
</protein>
<dbReference type="Pfam" id="PF00581">
    <property type="entry name" value="Rhodanese"/>
    <property type="match status" value="1"/>
</dbReference>
<dbReference type="PANTHER" id="PTHR45431">
    <property type="entry name" value="RHODANESE-LIKE DOMAIN-CONTAINING PROTEIN 15, CHLOROPLASTIC"/>
    <property type="match status" value="1"/>
</dbReference>
<dbReference type="PANTHER" id="PTHR45431:SF3">
    <property type="entry name" value="RHODANESE-LIKE DOMAIN-CONTAINING PROTEIN 15, CHLOROPLASTIC"/>
    <property type="match status" value="1"/>
</dbReference>
<evidence type="ECO:0000256" key="1">
    <source>
        <dbReference type="SAM" id="SignalP"/>
    </source>
</evidence>
<name>A0A7C5H9H4_9CHLB</name>
<sequence length="192" mass="21271">MKKIVSLVVTLLLVSTSLLHAASFDASTLPKKKQTIAGKYLSAKDAYEMVVKAPAKVLFLDVRTPAETLYVGIADQVDLNIPYMLNDYSTWDAKKHRFQMSPNSAFTMKVAEALSAKGLDKNDPVVVMCRSGSRSAKAANLLTEAGYTDVYSVYDGFEGDKDKQGHRTVNGWKNADLPWSYKLTKEKAYLTF</sequence>
<feature type="chain" id="PRO_5027914967" evidence="1">
    <location>
        <begin position="22"/>
        <end position="192"/>
    </location>
</feature>